<feature type="region of interest" description="Disordered" evidence="1">
    <location>
        <begin position="66"/>
        <end position="85"/>
    </location>
</feature>
<proteinExistence type="predicted"/>
<name>A0A081BCG2_9HYPH</name>
<evidence type="ECO:0000313" key="3">
    <source>
        <dbReference type="Proteomes" id="UP000028702"/>
    </source>
</evidence>
<evidence type="ECO:0000256" key="1">
    <source>
        <dbReference type="SAM" id="MobiDB-lite"/>
    </source>
</evidence>
<dbReference type="EMBL" id="BBIO01000011">
    <property type="protein sequence ID" value="GAK45730.1"/>
    <property type="molecule type" value="Genomic_DNA"/>
</dbReference>
<feature type="region of interest" description="Disordered" evidence="1">
    <location>
        <begin position="104"/>
        <end position="132"/>
    </location>
</feature>
<accession>A0A081BCG2</accession>
<sequence length="132" mass="14117">MADAQKSAPPKAKSANAARLIFAALSTRTLSARTLSALLAQAALAPLVILSSPHIQCGARLSHTGTALPLKPSRPFPLQGSGRRTLHKAVSRIDAEIPASGPRFDPAAYLAKSRPDHNRHWRSRQTFRQGPA</sequence>
<organism evidence="2 3">
    <name type="scientific">Tepidicaulis marinus</name>
    <dbReference type="NCBI Taxonomy" id="1333998"/>
    <lineage>
        <taxon>Bacteria</taxon>
        <taxon>Pseudomonadati</taxon>
        <taxon>Pseudomonadota</taxon>
        <taxon>Alphaproteobacteria</taxon>
        <taxon>Hyphomicrobiales</taxon>
        <taxon>Parvibaculaceae</taxon>
        <taxon>Tepidicaulis</taxon>
    </lineage>
</organism>
<evidence type="ECO:0000313" key="2">
    <source>
        <dbReference type="EMBL" id="GAK45730.1"/>
    </source>
</evidence>
<gene>
    <name evidence="2" type="ORF">M2A_2229</name>
</gene>
<keyword evidence="3" id="KW-1185">Reference proteome</keyword>
<reference evidence="2 3" key="1">
    <citation type="submission" date="2014-07" db="EMBL/GenBank/DDBJ databases">
        <title>Tepidicaulis marinum gen. nov., sp. nov., a novel marine bacterium denitrifying nitrate to nitrous oxide strictly under microaerobic conditions.</title>
        <authorList>
            <person name="Takeuchi M."/>
            <person name="Yamagishi T."/>
            <person name="Kamagata Y."/>
            <person name="Oshima K."/>
            <person name="Hattori M."/>
            <person name="Katayama T."/>
            <person name="Hanada S."/>
            <person name="Tamaki H."/>
            <person name="Marumo K."/>
            <person name="Maeda H."/>
            <person name="Nedachi M."/>
            <person name="Iwasaki W."/>
            <person name="Suwa Y."/>
            <person name="Sakata S."/>
        </authorList>
    </citation>
    <scope>NUCLEOTIDE SEQUENCE [LARGE SCALE GENOMIC DNA]</scope>
    <source>
        <strain evidence="2 3">MA2</strain>
    </source>
</reference>
<comment type="caution">
    <text evidence="2">The sequence shown here is derived from an EMBL/GenBank/DDBJ whole genome shotgun (WGS) entry which is preliminary data.</text>
</comment>
<dbReference type="AlphaFoldDB" id="A0A081BCG2"/>
<dbReference type="Proteomes" id="UP000028702">
    <property type="component" value="Unassembled WGS sequence"/>
</dbReference>
<protein>
    <submittedName>
        <fullName evidence="2">Uncharacterized protein</fullName>
    </submittedName>
</protein>